<dbReference type="GO" id="GO:0016853">
    <property type="term" value="F:isomerase activity"/>
    <property type="evidence" value="ECO:0007669"/>
    <property type="project" value="UniProtKB-KW"/>
</dbReference>
<gene>
    <name evidence="3" type="ORF">IF129_05785</name>
</gene>
<dbReference type="InterPro" id="IPR024344">
    <property type="entry name" value="MDMPI_metal-binding"/>
</dbReference>
<dbReference type="AlphaFoldDB" id="A0A927EYG6"/>
<dbReference type="RefSeq" id="WP_191208385.1">
    <property type="nucleotide sequence ID" value="NZ_BAABKL010000023.1"/>
</dbReference>
<protein>
    <submittedName>
        <fullName evidence="3">Maleylpyruvate isomerase family mycothiol-dependent enzyme</fullName>
    </submittedName>
</protein>
<evidence type="ECO:0000259" key="1">
    <source>
        <dbReference type="Pfam" id="PF07398"/>
    </source>
</evidence>
<dbReference type="Pfam" id="PF11716">
    <property type="entry name" value="MDMPI_N"/>
    <property type="match status" value="1"/>
</dbReference>
<organism evidence="3 4">
    <name type="scientific">Streptomyces chumphonensis</name>
    <dbReference type="NCBI Taxonomy" id="1214925"/>
    <lineage>
        <taxon>Bacteria</taxon>
        <taxon>Bacillati</taxon>
        <taxon>Actinomycetota</taxon>
        <taxon>Actinomycetes</taxon>
        <taxon>Kitasatosporales</taxon>
        <taxon>Streptomycetaceae</taxon>
        <taxon>Streptomyces</taxon>
    </lineage>
</organism>
<keyword evidence="4" id="KW-1185">Reference proteome</keyword>
<dbReference type="InterPro" id="IPR017517">
    <property type="entry name" value="Maleyloyr_isom"/>
</dbReference>
<evidence type="ECO:0000313" key="4">
    <source>
        <dbReference type="Proteomes" id="UP000632289"/>
    </source>
</evidence>
<dbReference type="GO" id="GO:0046872">
    <property type="term" value="F:metal ion binding"/>
    <property type="evidence" value="ECO:0007669"/>
    <property type="project" value="InterPro"/>
</dbReference>
<comment type="caution">
    <text evidence="3">The sequence shown here is derived from an EMBL/GenBank/DDBJ whole genome shotgun (WGS) entry which is preliminary data.</text>
</comment>
<dbReference type="Pfam" id="PF07398">
    <property type="entry name" value="MDMPI_C"/>
    <property type="match status" value="1"/>
</dbReference>
<evidence type="ECO:0000313" key="3">
    <source>
        <dbReference type="EMBL" id="MBD3931072.1"/>
    </source>
</evidence>
<dbReference type="GO" id="GO:0005886">
    <property type="term" value="C:plasma membrane"/>
    <property type="evidence" value="ECO:0007669"/>
    <property type="project" value="TreeGrafter"/>
</dbReference>
<feature type="domain" description="MDMPI C-terminal" evidence="1">
    <location>
        <begin position="150"/>
        <end position="255"/>
    </location>
</feature>
<dbReference type="NCBIfam" id="TIGR03083">
    <property type="entry name" value="maleylpyruvate isomerase family mycothiol-dependent enzyme"/>
    <property type="match status" value="1"/>
</dbReference>
<dbReference type="InterPro" id="IPR010872">
    <property type="entry name" value="MDMPI_C-term_domain"/>
</dbReference>
<keyword evidence="3" id="KW-0413">Isomerase</keyword>
<dbReference type="PANTHER" id="PTHR40758:SF1">
    <property type="entry name" value="CONSERVED PROTEIN"/>
    <property type="match status" value="1"/>
</dbReference>
<proteinExistence type="predicted"/>
<name>A0A927EYG6_9ACTN</name>
<sequence length="264" mass="29124">MMRMTYGRLCDEVLTQARALCAVLDEADLTRQVPTCPDWTLGELAEHVGQAHRWAARIVHTRATAEVADDDVPAMRAPSTTDAEPLTAWLGEGAELLHGALLSAGPGTGVWSWHSDRTTDFWARRMTHETVVHRADACLAAGIPFTVTPDVATDTIDEWLELVSSPALQEEDEELRELRTRAGSSIHLHATDTPADLNAEWLIELSEGGIDWRRAHAKASVALRGELTDVLLAFYRRLPLDSGRVEVLGDADLLAFWLERANFA</sequence>
<dbReference type="EMBL" id="JACXYU010000002">
    <property type="protein sequence ID" value="MBD3931072.1"/>
    <property type="molecule type" value="Genomic_DNA"/>
</dbReference>
<evidence type="ECO:0000259" key="2">
    <source>
        <dbReference type="Pfam" id="PF11716"/>
    </source>
</evidence>
<dbReference type="Proteomes" id="UP000632289">
    <property type="component" value="Unassembled WGS sequence"/>
</dbReference>
<accession>A0A927EYG6</accession>
<dbReference type="PANTHER" id="PTHR40758">
    <property type="entry name" value="CONSERVED PROTEIN"/>
    <property type="match status" value="1"/>
</dbReference>
<dbReference type="SUPFAM" id="SSF109854">
    <property type="entry name" value="DinB/YfiT-like putative metalloenzymes"/>
    <property type="match status" value="1"/>
</dbReference>
<feature type="domain" description="Mycothiol-dependent maleylpyruvate isomerase metal-binding" evidence="2">
    <location>
        <begin position="13"/>
        <end position="137"/>
    </location>
</feature>
<dbReference type="InterPro" id="IPR034660">
    <property type="entry name" value="DinB/YfiT-like"/>
</dbReference>
<reference evidence="3" key="1">
    <citation type="submission" date="2020-09" db="EMBL/GenBank/DDBJ databases">
        <title>Secondary metabolite and genome analysis of marine Streptomyces chumphonensis KK1-2T.</title>
        <authorList>
            <person name="Phongsopitanun W."/>
            <person name="Kanchanasin P."/>
            <person name="Pittayakhajonwut P."/>
            <person name="Suwanborirux K."/>
            <person name="Tanasupawat S."/>
        </authorList>
    </citation>
    <scope>NUCLEOTIDE SEQUENCE</scope>
    <source>
        <strain evidence="3">KK1-2</strain>
    </source>
</reference>